<dbReference type="AlphaFoldDB" id="G9YJA8"/>
<reference evidence="5 6" key="1">
    <citation type="submission" date="2011-08" db="EMBL/GenBank/DDBJ databases">
        <authorList>
            <person name="Weinstock G."/>
            <person name="Sodergren E."/>
            <person name="Clifton S."/>
            <person name="Fulton L."/>
            <person name="Fulton B."/>
            <person name="Courtney L."/>
            <person name="Fronick C."/>
            <person name="Harrison M."/>
            <person name="Strong C."/>
            <person name="Farmer C."/>
            <person name="Delahaunty K."/>
            <person name="Markovic C."/>
            <person name="Hall O."/>
            <person name="Minx P."/>
            <person name="Tomlinson C."/>
            <person name="Mitreva M."/>
            <person name="Hou S."/>
            <person name="Chen J."/>
            <person name="Wollam A."/>
            <person name="Pepin K.H."/>
            <person name="Johnson M."/>
            <person name="Bhonagiri V."/>
            <person name="Zhang X."/>
            <person name="Suruliraj S."/>
            <person name="Warren W."/>
            <person name="Chinwalla A."/>
            <person name="Mardis E.R."/>
            <person name="Wilson R.K."/>
        </authorList>
    </citation>
    <scope>NUCLEOTIDE SEQUENCE [LARGE SCALE GENOMIC DNA]</scope>
    <source>
        <strain evidence="5 6">F0357</strain>
    </source>
</reference>
<dbReference type="InterPro" id="IPR011711">
    <property type="entry name" value="GntR_C"/>
</dbReference>
<dbReference type="PANTHER" id="PTHR43537:SF24">
    <property type="entry name" value="GLUCONATE OPERON TRANSCRIPTIONAL REPRESSOR"/>
    <property type="match status" value="1"/>
</dbReference>
<evidence type="ECO:0000256" key="2">
    <source>
        <dbReference type="ARBA" id="ARBA00023125"/>
    </source>
</evidence>
<dbReference type="SUPFAM" id="SSF46785">
    <property type="entry name" value="Winged helix' DNA-binding domain"/>
    <property type="match status" value="1"/>
</dbReference>
<evidence type="ECO:0000256" key="1">
    <source>
        <dbReference type="ARBA" id="ARBA00023015"/>
    </source>
</evidence>
<dbReference type="PATRIC" id="fig|861450.3.peg.1623"/>
<dbReference type="GO" id="GO:0003677">
    <property type="term" value="F:DNA binding"/>
    <property type="evidence" value="ECO:0007669"/>
    <property type="project" value="UniProtKB-KW"/>
</dbReference>
<dbReference type="GO" id="GO:0003700">
    <property type="term" value="F:DNA-binding transcription factor activity"/>
    <property type="evidence" value="ECO:0007669"/>
    <property type="project" value="InterPro"/>
</dbReference>
<dbReference type="Proteomes" id="UP000005481">
    <property type="component" value="Unassembled WGS sequence"/>
</dbReference>
<dbReference type="PROSITE" id="PS50949">
    <property type="entry name" value="HTH_GNTR"/>
    <property type="match status" value="1"/>
</dbReference>
<dbReference type="SMART" id="SM00345">
    <property type="entry name" value="HTH_GNTR"/>
    <property type="match status" value="1"/>
</dbReference>
<keyword evidence="2" id="KW-0238">DNA-binding</keyword>
<protein>
    <submittedName>
        <fullName evidence="5">FCD domain protein</fullName>
    </submittedName>
</protein>
<keyword evidence="6" id="KW-1185">Reference proteome</keyword>
<evidence type="ECO:0000313" key="6">
    <source>
        <dbReference type="Proteomes" id="UP000005481"/>
    </source>
</evidence>
<organism evidence="5 6">
    <name type="scientific">Anaeroglobus geminatus F0357</name>
    <dbReference type="NCBI Taxonomy" id="861450"/>
    <lineage>
        <taxon>Bacteria</taxon>
        <taxon>Bacillati</taxon>
        <taxon>Bacillota</taxon>
        <taxon>Negativicutes</taxon>
        <taxon>Veillonellales</taxon>
        <taxon>Veillonellaceae</taxon>
        <taxon>Anaeroglobus</taxon>
    </lineage>
</organism>
<accession>G9YJA8</accession>
<dbReference type="CDD" id="cd07377">
    <property type="entry name" value="WHTH_GntR"/>
    <property type="match status" value="1"/>
</dbReference>
<dbReference type="RefSeq" id="WP_006790722.1">
    <property type="nucleotide sequence ID" value="NZ_JH417605.1"/>
</dbReference>
<dbReference type="SUPFAM" id="SSF48008">
    <property type="entry name" value="GntR ligand-binding domain-like"/>
    <property type="match status" value="1"/>
</dbReference>
<evidence type="ECO:0000313" key="5">
    <source>
        <dbReference type="EMBL" id="EHM38816.1"/>
    </source>
</evidence>
<gene>
    <name evidence="5" type="ORF">HMPREF0080_01753</name>
</gene>
<dbReference type="EMBL" id="AGCJ01000075">
    <property type="protein sequence ID" value="EHM38816.1"/>
    <property type="molecule type" value="Genomic_DNA"/>
</dbReference>
<proteinExistence type="predicted"/>
<keyword evidence="1" id="KW-0805">Transcription regulation</keyword>
<dbReference type="InterPro" id="IPR036388">
    <property type="entry name" value="WH-like_DNA-bd_sf"/>
</dbReference>
<dbReference type="eggNOG" id="COG1802">
    <property type="taxonomic scope" value="Bacteria"/>
</dbReference>
<dbReference type="Pfam" id="PF07729">
    <property type="entry name" value="FCD"/>
    <property type="match status" value="1"/>
</dbReference>
<dbReference type="HOGENOM" id="CLU_017584_5_2_9"/>
<dbReference type="PANTHER" id="PTHR43537">
    <property type="entry name" value="TRANSCRIPTIONAL REGULATOR, GNTR FAMILY"/>
    <property type="match status" value="1"/>
</dbReference>
<dbReference type="InterPro" id="IPR036390">
    <property type="entry name" value="WH_DNA-bd_sf"/>
</dbReference>
<feature type="domain" description="HTH gntR-type" evidence="4">
    <location>
        <begin position="8"/>
        <end position="75"/>
    </location>
</feature>
<name>G9YJA8_9FIRM</name>
<dbReference type="SMART" id="SM00895">
    <property type="entry name" value="FCD"/>
    <property type="match status" value="1"/>
</dbReference>
<dbReference type="Pfam" id="PF00392">
    <property type="entry name" value="GntR"/>
    <property type="match status" value="1"/>
</dbReference>
<evidence type="ECO:0000259" key="4">
    <source>
        <dbReference type="PROSITE" id="PS50949"/>
    </source>
</evidence>
<dbReference type="Gene3D" id="1.20.120.530">
    <property type="entry name" value="GntR ligand-binding domain-like"/>
    <property type="match status" value="1"/>
</dbReference>
<keyword evidence="3" id="KW-0804">Transcription</keyword>
<dbReference type="InterPro" id="IPR000524">
    <property type="entry name" value="Tscrpt_reg_HTH_GntR"/>
</dbReference>
<sequence length="232" mass="26390">MMKKNKSPALKEQVYTIVKNRLLEQKYQDGQVLTERALAEEFRVSRTPVRAAMRQLQKEGWLRYIPHKGIVVRNLDEKNLTHIFQIRTALEVLAVRLACGKITKDQLEILRLLVKQQKKMAEQAIPTYNEFIFSDTEFHNIIVAATGNSLLRSLVDELRDKIKRTGINSLYSRINRVHEAAQEHETIVNALRLGDVEKAAAAMETHLNICYTSAYSYIVSGAADRAGSDPAL</sequence>
<dbReference type="InterPro" id="IPR008920">
    <property type="entry name" value="TF_FadR/GntR_C"/>
</dbReference>
<dbReference type="STRING" id="861450.HMPREF0080_01753"/>
<comment type="caution">
    <text evidence="5">The sequence shown here is derived from an EMBL/GenBank/DDBJ whole genome shotgun (WGS) entry which is preliminary data.</text>
</comment>
<dbReference type="Gene3D" id="1.10.10.10">
    <property type="entry name" value="Winged helix-like DNA-binding domain superfamily/Winged helix DNA-binding domain"/>
    <property type="match status" value="1"/>
</dbReference>
<evidence type="ECO:0000256" key="3">
    <source>
        <dbReference type="ARBA" id="ARBA00023163"/>
    </source>
</evidence>
<dbReference type="PRINTS" id="PR00035">
    <property type="entry name" value="HTHGNTR"/>
</dbReference>